<evidence type="ECO:0000313" key="10">
    <source>
        <dbReference type="EMBL" id="CAD8979736.1"/>
    </source>
</evidence>
<reference evidence="10" key="1">
    <citation type="submission" date="2021-01" db="EMBL/GenBank/DDBJ databases">
        <authorList>
            <person name="Corre E."/>
            <person name="Pelletier E."/>
            <person name="Niang G."/>
            <person name="Scheremetjew M."/>
            <person name="Finn R."/>
            <person name="Kale V."/>
            <person name="Holt S."/>
            <person name="Cochrane G."/>
            <person name="Meng A."/>
            <person name="Brown T."/>
            <person name="Cohen L."/>
        </authorList>
    </citation>
    <scope>NUCLEOTIDE SEQUENCE</scope>
    <source>
        <strain evidence="9">CCMP441</strain>
        <strain evidence="10">CCMP644</strain>
    </source>
</reference>
<evidence type="ECO:0000256" key="4">
    <source>
        <dbReference type="ARBA" id="ARBA00023054"/>
    </source>
</evidence>
<keyword evidence="4 7" id="KW-0175">Coiled coil</keyword>
<organism evidence="10">
    <name type="scientific">Hemiselmis andersenii</name>
    <name type="common">Cryptophyte alga</name>
    <dbReference type="NCBI Taxonomy" id="464988"/>
    <lineage>
        <taxon>Eukaryota</taxon>
        <taxon>Cryptophyceae</taxon>
        <taxon>Cryptomonadales</taxon>
        <taxon>Hemiselmidaceae</taxon>
        <taxon>Hemiselmis</taxon>
    </lineage>
</organism>
<evidence type="ECO:0008006" key="11">
    <source>
        <dbReference type="Google" id="ProtNLM"/>
    </source>
</evidence>
<keyword evidence="3" id="KW-0970">Cilium biogenesis/degradation</keyword>
<evidence type="ECO:0000256" key="2">
    <source>
        <dbReference type="ARBA" id="ARBA00008340"/>
    </source>
</evidence>
<keyword evidence="5" id="KW-0969">Cilium</keyword>
<dbReference type="PANTHER" id="PTHR21547:SF0">
    <property type="entry name" value="CLUSTERIN-ASSOCIATED PROTEIN 1"/>
    <property type="match status" value="1"/>
</dbReference>
<accession>A0A6T8KI49</accession>
<protein>
    <recommendedName>
        <fullName evidence="11">Clusterin-associated protein 1</fullName>
    </recommendedName>
</protein>
<gene>
    <name evidence="10" type="ORF">HAND00432_LOCUS30746</name>
    <name evidence="9" type="ORF">HAND1043_LOCUS10209</name>
</gene>
<dbReference type="GO" id="GO:0060271">
    <property type="term" value="P:cilium assembly"/>
    <property type="evidence" value="ECO:0007669"/>
    <property type="project" value="TreeGrafter"/>
</dbReference>
<feature type="coiled-coil region" evidence="7">
    <location>
        <begin position="203"/>
        <end position="300"/>
    </location>
</feature>
<feature type="compositionally biased region" description="Acidic residues" evidence="8">
    <location>
        <begin position="357"/>
        <end position="387"/>
    </location>
</feature>
<evidence type="ECO:0000256" key="7">
    <source>
        <dbReference type="SAM" id="Coils"/>
    </source>
</evidence>
<dbReference type="EMBL" id="HBFX01051061">
    <property type="protein sequence ID" value="CAD8979736.1"/>
    <property type="molecule type" value="Transcribed_RNA"/>
</dbReference>
<sequence>MSFRELRNFTEMMRALGYHRPISMENFRTPNFELVSDMLFWLVKRYEPNADITKQLDTMQDRVIFLKQCAQLMASKGRIKLNPKRLYQADGYAVKELIKIASVLYSSMQSNPDDDDDLSVGGEAFSIKLNDLKDVRDLATDITQHGASLAELLAKEDSLRDARQRAISRDMQGSDDVHKFIQESIQSAKDNMSSKSKLMGDLKTDEAALEKKLQKKVAELERNQKRLLSLQTVRPAFMDEYEKLEEDLQDMYREYLERFRNLDYIEGQLETYNKQEQERIDENERQMKKMQKKLKEEEMKVLRGDVQLDENDLEDTLLDDQDSDDDLGRPPRGGERPKTKSGARSQVVGSLNGPGSVDDDSASDSDEDLSMSGDDDDLLNDDSDQGSEGDLSGSDDGGSGSMKSDDSEHSF</sequence>
<evidence type="ECO:0000256" key="1">
    <source>
        <dbReference type="ARBA" id="ARBA00004138"/>
    </source>
</evidence>
<dbReference type="GO" id="GO:0030992">
    <property type="term" value="C:intraciliary transport particle B"/>
    <property type="evidence" value="ECO:0007669"/>
    <property type="project" value="TreeGrafter"/>
</dbReference>
<evidence type="ECO:0000256" key="5">
    <source>
        <dbReference type="ARBA" id="ARBA00023069"/>
    </source>
</evidence>
<name>A0A6T8KI49_HEMAN</name>
<feature type="region of interest" description="Disordered" evidence="8">
    <location>
        <begin position="303"/>
        <end position="411"/>
    </location>
</feature>
<keyword evidence="6" id="KW-0966">Cell projection</keyword>
<feature type="compositionally biased region" description="Basic and acidic residues" evidence="8">
    <location>
        <begin position="326"/>
        <end position="338"/>
    </location>
</feature>
<dbReference type="InterPro" id="IPR019366">
    <property type="entry name" value="Clusterin-associated_protein-1"/>
</dbReference>
<evidence type="ECO:0000313" key="9">
    <source>
        <dbReference type="EMBL" id="CAD8743714.1"/>
    </source>
</evidence>
<comment type="similarity">
    <text evidence="2">Belongs to the CLUAP1 family.</text>
</comment>
<feature type="compositionally biased region" description="Acidic residues" evidence="8">
    <location>
        <begin position="307"/>
        <end position="325"/>
    </location>
</feature>
<evidence type="ECO:0000256" key="8">
    <source>
        <dbReference type="SAM" id="MobiDB-lite"/>
    </source>
</evidence>
<dbReference type="GO" id="GO:0005929">
    <property type="term" value="C:cilium"/>
    <property type="evidence" value="ECO:0007669"/>
    <property type="project" value="UniProtKB-SubCell"/>
</dbReference>
<proteinExistence type="inferred from homology"/>
<comment type="subcellular location">
    <subcellularLocation>
        <location evidence="1">Cell projection</location>
        <location evidence="1">Cilium</location>
    </subcellularLocation>
</comment>
<dbReference type="EMBL" id="HBFK01016615">
    <property type="protein sequence ID" value="CAD8743714.1"/>
    <property type="molecule type" value="Transcribed_RNA"/>
</dbReference>
<dbReference type="GO" id="GO:0005815">
    <property type="term" value="C:microtubule organizing center"/>
    <property type="evidence" value="ECO:0007669"/>
    <property type="project" value="TreeGrafter"/>
</dbReference>
<dbReference type="AlphaFoldDB" id="A0A6T8KI49"/>
<evidence type="ECO:0000256" key="3">
    <source>
        <dbReference type="ARBA" id="ARBA00022794"/>
    </source>
</evidence>
<dbReference type="Pfam" id="PF10234">
    <property type="entry name" value="Cluap1"/>
    <property type="match status" value="1"/>
</dbReference>
<dbReference type="PANTHER" id="PTHR21547">
    <property type="entry name" value="CLUSTERIN ASSOCIATED PROTEIN 1"/>
    <property type="match status" value="1"/>
</dbReference>
<evidence type="ECO:0000256" key="6">
    <source>
        <dbReference type="ARBA" id="ARBA00023273"/>
    </source>
</evidence>